<sequence>MSSVASVRKRASSTMGGSHSPDKPSLSITTVDQKSMAPFFVSTADRVVSLATKASVTIFCALVIYYGIINPSADSTLNTKRGLAAGAFAVCLVGLFQFNDGPFIRPHPAFWKLVLAVGVCYQIALLFLLFQTKENARALFNYFDSSLGIPPPEKSYAEDCAITWEIIYNQMDVFVIAHTMGWFCKALVLRDYWLCWIVSIMFEVMEYSLEHHLPNFAECWWDHWVLDVLITNWIGTYFGMKACEYFEVKHYSWRGIGEIPTIRGKLARTMGQFTPYSWVKFEWHSTKSFRNFIAVIGILCLELQCELNAFYLKYLLWVPVSHPINLCRLLFFFFMCLPALREAYQYLTDRNCKTFGMHAWVTSICIITELLIVIKFSEGEFTKPTPKRIIVLWTILLSSLVGYSIWRFGIPWLHGRSSSLPSPVHQTIPEVSPIKASHSTNKTVKHTQ</sequence>
<dbReference type="InterPro" id="IPR004277">
    <property type="entry name" value="PSS"/>
</dbReference>
<gene>
    <name evidence="15" type="ORF">BDEG_20131</name>
</gene>
<feature type="transmembrane region" description="Helical" evidence="14">
    <location>
        <begin position="389"/>
        <end position="406"/>
    </location>
</feature>
<name>A0A177W857_BATDL</name>
<proteinExistence type="predicted"/>
<dbReference type="GO" id="GO:0005789">
    <property type="term" value="C:endoplasmic reticulum membrane"/>
    <property type="evidence" value="ECO:0007669"/>
    <property type="project" value="UniProtKB-SubCell"/>
</dbReference>
<comment type="subcellular location">
    <subcellularLocation>
        <location evidence="1">Endoplasmic reticulum membrane</location>
        <topology evidence="1">Multi-pass membrane protein</topology>
    </subcellularLocation>
</comment>
<evidence type="ECO:0000256" key="10">
    <source>
        <dbReference type="ARBA" id="ARBA00023209"/>
    </source>
</evidence>
<dbReference type="PANTHER" id="PTHR15362:SF7">
    <property type="entry name" value="PHOSPHATIDYLSERINE SYNTHASE 2"/>
    <property type="match status" value="1"/>
</dbReference>
<keyword evidence="5 14" id="KW-0812">Transmembrane</keyword>
<keyword evidence="6" id="KW-0256">Endoplasmic reticulum</keyword>
<evidence type="ECO:0000256" key="12">
    <source>
        <dbReference type="ARBA" id="ARBA00025707"/>
    </source>
</evidence>
<evidence type="ECO:0000256" key="11">
    <source>
        <dbReference type="ARBA" id="ARBA00023264"/>
    </source>
</evidence>
<keyword evidence="9 14" id="KW-0472">Membrane</keyword>
<feature type="transmembrane region" description="Helical" evidence="14">
    <location>
        <begin position="355"/>
        <end position="377"/>
    </location>
</feature>
<dbReference type="GO" id="GO:0106245">
    <property type="term" value="F:L-serine-phosphatidylethanolamine phosphatidyltransferase activity"/>
    <property type="evidence" value="ECO:0007669"/>
    <property type="project" value="InterPro"/>
</dbReference>
<evidence type="ECO:0000256" key="1">
    <source>
        <dbReference type="ARBA" id="ARBA00004477"/>
    </source>
</evidence>
<comment type="pathway">
    <text evidence="2">Lipid metabolism.</text>
</comment>
<evidence type="ECO:0000256" key="5">
    <source>
        <dbReference type="ARBA" id="ARBA00022692"/>
    </source>
</evidence>
<protein>
    <recommendedName>
        <fullName evidence="17">L-serine-phosphatidylethanolamine phosphatidyltransferase</fullName>
    </recommendedName>
</protein>
<accession>A0A177W857</accession>
<organism evidence="15 16">
    <name type="scientific">Batrachochytrium dendrobatidis (strain JEL423)</name>
    <dbReference type="NCBI Taxonomy" id="403673"/>
    <lineage>
        <taxon>Eukaryota</taxon>
        <taxon>Fungi</taxon>
        <taxon>Fungi incertae sedis</taxon>
        <taxon>Chytridiomycota</taxon>
        <taxon>Chytridiomycota incertae sedis</taxon>
        <taxon>Chytridiomycetes</taxon>
        <taxon>Rhizophydiales</taxon>
        <taxon>Rhizophydiales incertae sedis</taxon>
        <taxon>Batrachochytrium</taxon>
    </lineage>
</organism>
<comment type="pathway">
    <text evidence="12">Phospholipid metabolism.</text>
</comment>
<evidence type="ECO:0000256" key="2">
    <source>
        <dbReference type="ARBA" id="ARBA00005189"/>
    </source>
</evidence>
<dbReference type="STRING" id="403673.A0A177W857"/>
<dbReference type="OrthoDB" id="10265393at2759"/>
<keyword evidence="10" id="KW-0594">Phospholipid biosynthesis</keyword>
<evidence type="ECO:0000256" key="13">
    <source>
        <dbReference type="SAM" id="MobiDB-lite"/>
    </source>
</evidence>
<dbReference type="EMBL" id="DS022300">
    <property type="protein sequence ID" value="OAJ35902.1"/>
    <property type="molecule type" value="Genomic_DNA"/>
</dbReference>
<evidence type="ECO:0000256" key="4">
    <source>
        <dbReference type="ARBA" id="ARBA00022679"/>
    </source>
</evidence>
<dbReference type="Proteomes" id="UP000077115">
    <property type="component" value="Unassembled WGS sequence"/>
</dbReference>
<evidence type="ECO:0000313" key="15">
    <source>
        <dbReference type="EMBL" id="OAJ35902.1"/>
    </source>
</evidence>
<dbReference type="eggNOG" id="KOG2735">
    <property type="taxonomic scope" value="Eukaryota"/>
</dbReference>
<evidence type="ECO:0000256" key="7">
    <source>
        <dbReference type="ARBA" id="ARBA00022989"/>
    </source>
</evidence>
<evidence type="ECO:0008006" key="17">
    <source>
        <dbReference type="Google" id="ProtNLM"/>
    </source>
</evidence>
<dbReference type="VEuPathDB" id="FungiDB:BDEG_20131"/>
<keyword evidence="4" id="KW-0808">Transferase</keyword>
<evidence type="ECO:0000256" key="6">
    <source>
        <dbReference type="ARBA" id="ARBA00022824"/>
    </source>
</evidence>
<keyword evidence="3" id="KW-0444">Lipid biosynthesis</keyword>
<dbReference type="GO" id="GO:0006659">
    <property type="term" value="P:phosphatidylserine biosynthetic process"/>
    <property type="evidence" value="ECO:0007669"/>
    <property type="project" value="InterPro"/>
</dbReference>
<reference evidence="15 16" key="2">
    <citation type="submission" date="2016-05" db="EMBL/GenBank/DDBJ databases">
        <title>Lineage-specific infection strategies underlie the spectrum of fungal disease in amphibians.</title>
        <authorList>
            <person name="Cuomo C.A."/>
            <person name="Farrer R.A."/>
            <person name="James T."/>
            <person name="Longcore J."/>
            <person name="Birren B."/>
        </authorList>
    </citation>
    <scope>NUCLEOTIDE SEQUENCE [LARGE SCALE GENOMIC DNA]</scope>
    <source>
        <strain evidence="15 16">JEL423</strain>
    </source>
</reference>
<keyword evidence="8" id="KW-0443">Lipid metabolism</keyword>
<keyword evidence="11" id="KW-1208">Phospholipid metabolism</keyword>
<evidence type="ECO:0000256" key="9">
    <source>
        <dbReference type="ARBA" id="ARBA00023136"/>
    </source>
</evidence>
<feature type="transmembrane region" description="Helical" evidence="14">
    <location>
        <begin position="110"/>
        <end position="130"/>
    </location>
</feature>
<feature type="transmembrane region" description="Helical" evidence="14">
    <location>
        <begin position="47"/>
        <end position="69"/>
    </location>
</feature>
<evidence type="ECO:0000256" key="3">
    <source>
        <dbReference type="ARBA" id="ARBA00022516"/>
    </source>
</evidence>
<dbReference type="Pfam" id="PF03034">
    <property type="entry name" value="PSS"/>
    <property type="match status" value="1"/>
</dbReference>
<evidence type="ECO:0000256" key="8">
    <source>
        <dbReference type="ARBA" id="ARBA00023098"/>
    </source>
</evidence>
<keyword evidence="7 14" id="KW-1133">Transmembrane helix</keyword>
<dbReference type="AlphaFoldDB" id="A0A177W857"/>
<feature type="transmembrane region" description="Helical" evidence="14">
    <location>
        <begin position="81"/>
        <end position="98"/>
    </location>
</feature>
<evidence type="ECO:0000256" key="14">
    <source>
        <dbReference type="SAM" id="Phobius"/>
    </source>
</evidence>
<reference evidence="15 16" key="1">
    <citation type="submission" date="2006-10" db="EMBL/GenBank/DDBJ databases">
        <title>The Genome Sequence of Batrachochytrium dendrobatidis JEL423.</title>
        <authorList>
            <consortium name="The Broad Institute Genome Sequencing Platform"/>
            <person name="Birren B."/>
            <person name="Lander E."/>
            <person name="Galagan J."/>
            <person name="Cuomo C."/>
            <person name="Devon K."/>
            <person name="Jaffe D."/>
            <person name="Butler J."/>
            <person name="Alvarez P."/>
            <person name="Gnerre S."/>
            <person name="Grabherr M."/>
            <person name="Kleber M."/>
            <person name="Mauceli E."/>
            <person name="Brockman W."/>
            <person name="Young S."/>
            <person name="LaButti K."/>
            <person name="Sykes S."/>
            <person name="DeCaprio D."/>
            <person name="Crawford M."/>
            <person name="Koehrsen M."/>
            <person name="Engels R."/>
            <person name="Montgomery P."/>
            <person name="Pearson M."/>
            <person name="Howarth C."/>
            <person name="Larson L."/>
            <person name="White J."/>
            <person name="O'Leary S."/>
            <person name="Kodira C."/>
            <person name="Zeng Q."/>
            <person name="Yandava C."/>
            <person name="Alvarado L."/>
            <person name="Longcore J."/>
            <person name="James T."/>
        </authorList>
    </citation>
    <scope>NUCLEOTIDE SEQUENCE [LARGE SCALE GENOMIC DNA]</scope>
    <source>
        <strain evidence="15 16">JEL423</strain>
    </source>
</reference>
<evidence type="ECO:0000313" key="16">
    <source>
        <dbReference type="Proteomes" id="UP000077115"/>
    </source>
</evidence>
<feature type="region of interest" description="Disordered" evidence="13">
    <location>
        <begin position="1"/>
        <end position="25"/>
    </location>
</feature>
<dbReference type="PANTHER" id="PTHR15362">
    <property type="entry name" value="PHOSPHATIDYLINOSITOL SYNTHASE"/>
    <property type="match status" value="1"/>
</dbReference>